<protein>
    <submittedName>
        <fullName evidence="2">VOC family protein</fullName>
    </submittedName>
</protein>
<proteinExistence type="predicted"/>
<dbReference type="EMBL" id="JBHTNH010000021">
    <property type="protein sequence ID" value="MFD1361993.1"/>
    <property type="molecule type" value="Genomic_DNA"/>
</dbReference>
<reference evidence="3" key="1">
    <citation type="journal article" date="2019" name="Int. J. Syst. Evol. Microbiol.">
        <title>The Global Catalogue of Microorganisms (GCM) 10K type strain sequencing project: providing services to taxonomists for standard genome sequencing and annotation.</title>
        <authorList>
            <consortium name="The Broad Institute Genomics Platform"/>
            <consortium name="The Broad Institute Genome Sequencing Center for Infectious Disease"/>
            <person name="Wu L."/>
            <person name="Ma J."/>
        </authorList>
    </citation>
    <scope>NUCLEOTIDE SEQUENCE [LARGE SCALE GENOMIC DNA]</scope>
    <source>
        <strain evidence="3">CCUG 54822</strain>
    </source>
</reference>
<dbReference type="InterPro" id="IPR029068">
    <property type="entry name" value="Glyas_Bleomycin-R_OHBP_Dase"/>
</dbReference>
<keyword evidence="3" id="KW-1185">Reference proteome</keyword>
<feature type="domain" description="Glyoxalase-like" evidence="1">
    <location>
        <begin position="4"/>
        <end position="181"/>
    </location>
</feature>
<dbReference type="PANTHER" id="PTHR40265">
    <property type="entry name" value="BLL2707 PROTEIN"/>
    <property type="match status" value="1"/>
</dbReference>
<dbReference type="SUPFAM" id="SSF54593">
    <property type="entry name" value="Glyoxalase/Bleomycin resistance protein/Dihydroxybiphenyl dioxygenase"/>
    <property type="match status" value="1"/>
</dbReference>
<sequence length="208" mass="23328">MLAIDHIVIAAKDPEQAAKDFGQKHGATVTEGGQHANWGTYNNLAYFRNDCYIEWLGIFDEANAARSDNPLIHLLFRKLAEGQEGPIQLALRTGQMDEVVANLDKRSAPYTGPIPGSRERPDGSLFQWRMLFPQAKGEVLPFLIEWGETKNTPHDPKLINDQAINSLSARIQDPDMFSSIYQVDFSGRTARLENAELTLADELRFSIE</sequence>
<comment type="caution">
    <text evidence="2">The sequence shown here is derived from an EMBL/GenBank/DDBJ whole genome shotgun (WGS) entry which is preliminary data.</text>
</comment>
<evidence type="ECO:0000313" key="3">
    <source>
        <dbReference type="Proteomes" id="UP001597178"/>
    </source>
</evidence>
<dbReference type="Pfam" id="PF13468">
    <property type="entry name" value="Glyoxalase_3"/>
    <property type="match status" value="1"/>
</dbReference>
<dbReference type="Gene3D" id="3.10.180.10">
    <property type="entry name" value="2,3-Dihydroxybiphenyl 1,2-Dioxygenase, domain 1"/>
    <property type="match status" value="1"/>
</dbReference>
<organism evidence="2 3">
    <name type="scientific">Lentibacillus salinarum</name>
    <dbReference type="NCBI Taxonomy" id="446820"/>
    <lineage>
        <taxon>Bacteria</taxon>
        <taxon>Bacillati</taxon>
        <taxon>Bacillota</taxon>
        <taxon>Bacilli</taxon>
        <taxon>Bacillales</taxon>
        <taxon>Bacillaceae</taxon>
        <taxon>Lentibacillus</taxon>
    </lineage>
</organism>
<dbReference type="PANTHER" id="PTHR40265:SF1">
    <property type="entry name" value="GLYOXALASE-LIKE DOMAIN-CONTAINING PROTEIN"/>
    <property type="match status" value="1"/>
</dbReference>
<dbReference type="Proteomes" id="UP001597178">
    <property type="component" value="Unassembled WGS sequence"/>
</dbReference>
<gene>
    <name evidence="2" type="ORF">ACFQ4A_10030</name>
</gene>
<dbReference type="RefSeq" id="WP_382400094.1">
    <property type="nucleotide sequence ID" value="NZ_JBHTNH010000021.1"/>
</dbReference>
<evidence type="ECO:0000259" key="1">
    <source>
        <dbReference type="Pfam" id="PF13468"/>
    </source>
</evidence>
<accession>A0ABW3ZVZ5</accession>
<dbReference type="InterPro" id="IPR025870">
    <property type="entry name" value="Glyoxalase-like_dom"/>
</dbReference>
<evidence type="ECO:0000313" key="2">
    <source>
        <dbReference type="EMBL" id="MFD1361993.1"/>
    </source>
</evidence>
<name>A0ABW3ZVZ5_9BACI</name>